<evidence type="ECO:0000313" key="2">
    <source>
        <dbReference type="EMBL" id="GFM33284.1"/>
    </source>
</evidence>
<evidence type="ECO:0000256" key="1">
    <source>
        <dbReference type="SAM" id="Phobius"/>
    </source>
</evidence>
<comment type="caution">
    <text evidence="2">The sequence shown here is derived from an EMBL/GenBank/DDBJ whole genome shotgun (WGS) entry which is preliminary data.</text>
</comment>
<organism evidence="2 3">
    <name type="scientific">Desulfovibrio subterraneus</name>
    <dbReference type="NCBI Taxonomy" id="2718620"/>
    <lineage>
        <taxon>Bacteria</taxon>
        <taxon>Pseudomonadati</taxon>
        <taxon>Thermodesulfobacteriota</taxon>
        <taxon>Desulfovibrionia</taxon>
        <taxon>Desulfovibrionales</taxon>
        <taxon>Desulfovibrionaceae</taxon>
        <taxon>Desulfovibrio</taxon>
    </lineage>
</organism>
<evidence type="ECO:0000313" key="3">
    <source>
        <dbReference type="Proteomes" id="UP000503840"/>
    </source>
</evidence>
<dbReference type="AlphaFoldDB" id="A0A7J0BJM7"/>
<keyword evidence="1" id="KW-1133">Transmembrane helix</keyword>
<dbReference type="RefSeq" id="WP_174404952.1">
    <property type="nucleotide sequence ID" value="NZ_BLVO01000013.1"/>
</dbReference>
<dbReference type="Proteomes" id="UP000503840">
    <property type="component" value="Unassembled WGS sequence"/>
</dbReference>
<reference evidence="2 3" key="1">
    <citation type="submission" date="2020-05" db="EMBL/GenBank/DDBJ databases">
        <title>Draft genome sequence of Desulfovibrio sp. strain HN2T.</title>
        <authorList>
            <person name="Ueno A."/>
            <person name="Tamazawa S."/>
            <person name="Tamamura S."/>
            <person name="Murakami T."/>
            <person name="Kiyama T."/>
            <person name="Inomata H."/>
            <person name="Amano Y."/>
            <person name="Miyakawa K."/>
            <person name="Tamaki H."/>
            <person name="Naganuma T."/>
            <person name="Kaneko K."/>
        </authorList>
    </citation>
    <scope>NUCLEOTIDE SEQUENCE [LARGE SCALE GENOMIC DNA]</scope>
    <source>
        <strain evidence="2 3">HN2</strain>
    </source>
</reference>
<name>A0A7J0BJM7_9BACT</name>
<keyword evidence="1" id="KW-0812">Transmembrane</keyword>
<proteinExistence type="predicted"/>
<keyword evidence="3" id="KW-1185">Reference proteome</keyword>
<gene>
    <name evidence="2" type="ORF">DSM101010T_16490</name>
</gene>
<keyword evidence="1" id="KW-0472">Membrane</keyword>
<dbReference type="EMBL" id="BLVO01000013">
    <property type="protein sequence ID" value="GFM33284.1"/>
    <property type="molecule type" value="Genomic_DNA"/>
</dbReference>
<accession>A0A7J0BJM7</accession>
<protein>
    <submittedName>
        <fullName evidence="2">Uncharacterized protein</fullName>
    </submittedName>
</protein>
<feature type="transmembrane region" description="Helical" evidence="1">
    <location>
        <begin position="38"/>
        <end position="57"/>
    </location>
</feature>
<sequence length="75" mass="8481">MQEEPLHTFIKFLFKTSIVVVLGYELLDGNDLSLSQSLMPGIFFGGIIYKLVASPLVEGVDRFTDRFRNWIAQAS</sequence>